<keyword evidence="3" id="KW-1185">Reference proteome</keyword>
<proteinExistence type="predicted"/>
<dbReference type="EMBL" id="KB102548">
    <property type="protein sequence ID" value="ELK35147.1"/>
    <property type="molecule type" value="Genomic_DNA"/>
</dbReference>
<name>L5MA01_MYODS</name>
<accession>L5MA01</accession>
<evidence type="ECO:0000313" key="2">
    <source>
        <dbReference type="EMBL" id="ELK35147.1"/>
    </source>
</evidence>
<evidence type="ECO:0000313" key="3">
    <source>
        <dbReference type="Proteomes" id="UP000010556"/>
    </source>
</evidence>
<sequence>MVRLPEDLCPSPEAQPLVPVCDGMTTARVTVSLDTLERMFVKCSEQRLTEKQRPTKVLAKEKHESSAFMSNRYVSFYKGGKCVEEVMRGEPFSKQVLSPLNSDPGRYQRGAGGQRSGGATTVTRAPGPDIPGGL</sequence>
<gene>
    <name evidence="2" type="ORF">MDA_GLEAN10022034</name>
</gene>
<feature type="region of interest" description="Disordered" evidence="1">
    <location>
        <begin position="95"/>
        <end position="134"/>
    </location>
</feature>
<evidence type="ECO:0000256" key="1">
    <source>
        <dbReference type="SAM" id="MobiDB-lite"/>
    </source>
</evidence>
<reference evidence="3" key="1">
    <citation type="journal article" date="2013" name="Science">
        <title>Comparative analysis of bat genomes provides insight into the evolution of flight and immunity.</title>
        <authorList>
            <person name="Zhang G."/>
            <person name="Cowled C."/>
            <person name="Shi Z."/>
            <person name="Huang Z."/>
            <person name="Bishop-Lilly K.A."/>
            <person name="Fang X."/>
            <person name="Wynne J.W."/>
            <person name="Xiong Z."/>
            <person name="Baker M.L."/>
            <person name="Zhao W."/>
            <person name="Tachedjian M."/>
            <person name="Zhu Y."/>
            <person name="Zhou P."/>
            <person name="Jiang X."/>
            <person name="Ng J."/>
            <person name="Yang L."/>
            <person name="Wu L."/>
            <person name="Xiao J."/>
            <person name="Feng Y."/>
            <person name="Chen Y."/>
            <person name="Sun X."/>
            <person name="Zhang Y."/>
            <person name="Marsh G.A."/>
            <person name="Crameri G."/>
            <person name="Broder C.C."/>
            <person name="Frey K.G."/>
            <person name="Wang L.F."/>
            <person name="Wang J."/>
        </authorList>
    </citation>
    <scope>NUCLEOTIDE SEQUENCE [LARGE SCALE GENOMIC DNA]</scope>
</reference>
<dbReference type="Proteomes" id="UP000010556">
    <property type="component" value="Unassembled WGS sequence"/>
</dbReference>
<dbReference type="AlphaFoldDB" id="L5MA01"/>
<organism evidence="2 3">
    <name type="scientific">Myotis davidii</name>
    <name type="common">David's myotis</name>
    <dbReference type="NCBI Taxonomy" id="225400"/>
    <lineage>
        <taxon>Eukaryota</taxon>
        <taxon>Metazoa</taxon>
        <taxon>Chordata</taxon>
        <taxon>Craniata</taxon>
        <taxon>Vertebrata</taxon>
        <taxon>Euteleostomi</taxon>
        <taxon>Mammalia</taxon>
        <taxon>Eutheria</taxon>
        <taxon>Laurasiatheria</taxon>
        <taxon>Chiroptera</taxon>
        <taxon>Yangochiroptera</taxon>
        <taxon>Vespertilionidae</taxon>
        <taxon>Myotis</taxon>
    </lineage>
</organism>
<protein>
    <submittedName>
        <fullName evidence="2">Uncharacterized protein</fullName>
    </submittedName>
</protein>